<protein>
    <submittedName>
        <fullName evidence="1">Uncharacterized protein</fullName>
    </submittedName>
</protein>
<dbReference type="Proteomes" id="UP000324800">
    <property type="component" value="Unassembled WGS sequence"/>
</dbReference>
<proteinExistence type="predicted"/>
<dbReference type="AlphaFoldDB" id="A0A5J4RJX6"/>
<feature type="non-terminal residue" evidence="1">
    <location>
        <position position="226"/>
    </location>
</feature>
<dbReference type="EMBL" id="SNRW01042198">
    <property type="protein sequence ID" value="KAA6333403.1"/>
    <property type="molecule type" value="Genomic_DNA"/>
</dbReference>
<sequence>MYCLNKGKGSITIAPLVDKVLKQLVKVIEMRRILNQERNPLEDAQGAWDLDLYRHICDTREPTMHEILQYLQRQVCCQTKWIQSRMGQGNSATSPTNLLTTEDYKEGQERISIVSSLDSARLAKLVVVHRTQRDYMTEDMHRREYASLTNVNETQKQRMGAATWINLPFFSGSKNGEKLFRQLLQARGLSSKAVDRVISNLSSQWRTHIAGLTLLAEYLKRINQQP</sequence>
<gene>
    <name evidence="1" type="ORF">EZS28_053177</name>
</gene>
<accession>A0A5J4RJX6</accession>
<name>A0A5J4RJX6_9EUKA</name>
<evidence type="ECO:0000313" key="2">
    <source>
        <dbReference type="Proteomes" id="UP000324800"/>
    </source>
</evidence>
<comment type="caution">
    <text evidence="1">The sequence shown here is derived from an EMBL/GenBank/DDBJ whole genome shotgun (WGS) entry which is preliminary data.</text>
</comment>
<organism evidence="1 2">
    <name type="scientific">Streblomastix strix</name>
    <dbReference type="NCBI Taxonomy" id="222440"/>
    <lineage>
        <taxon>Eukaryota</taxon>
        <taxon>Metamonada</taxon>
        <taxon>Preaxostyla</taxon>
        <taxon>Oxymonadida</taxon>
        <taxon>Streblomastigidae</taxon>
        <taxon>Streblomastix</taxon>
    </lineage>
</organism>
<reference evidence="1 2" key="1">
    <citation type="submission" date="2019-03" db="EMBL/GenBank/DDBJ databases">
        <title>Single cell metagenomics reveals metabolic interactions within the superorganism composed of flagellate Streblomastix strix and complex community of Bacteroidetes bacteria on its surface.</title>
        <authorList>
            <person name="Treitli S.C."/>
            <person name="Kolisko M."/>
            <person name="Husnik F."/>
            <person name="Keeling P."/>
            <person name="Hampl V."/>
        </authorList>
    </citation>
    <scope>NUCLEOTIDE SEQUENCE [LARGE SCALE GENOMIC DNA]</scope>
    <source>
        <strain evidence="1">ST1C</strain>
    </source>
</reference>
<evidence type="ECO:0000313" key="1">
    <source>
        <dbReference type="EMBL" id="KAA6333403.1"/>
    </source>
</evidence>